<evidence type="ECO:0000256" key="3">
    <source>
        <dbReference type="ARBA" id="ARBA00022833"/>
    </source>
</evidence>
<name>A0AAW2XQE4_9LAMI</name>
<sequence length="377" mass="43079">MDSNKGSSSRSWSSRTFDGKKSGGGTRRHSSSSGTPASGVCRCGYYLVTRTAWTTSNPGRRFRGCPGTNGRYCEAFEWTDPPMCARSTVVIPGLLKKLNVYEKKLEEVEMLRAELRKACAVKRTLLLLIAIDMELTLLDAVVDLIEHGLAEPRYPDMFSIQSGMNEVNRRFGTSFNYRFFEEKERILYERFLLFSYVVEMPEEGLFEGIHQSTGSCLASAEDHIPRSNPYGAAHDQCFIDALQDSAFEGKTHEDGLVNDEALTHATEMVNLVMKEAFTIDQNRARLEKLRERYTTFKFLIEHPEVYWDRQKNTMHATCEFWEEIVKTYPLAKAYEIFGDPNWGPLQFMFMRQSIPNEFTYNDEAGPSNAQEEEADVV</sequence>
<dbReference type="EMBL" id="JACGWN010000003">
    <property type="protein sequence ID" value="KAL0456063.1"/>
    <property type="molecule type" value="Genomic_DNA"/>
</dbReference>
<organism evidence="7">
    <name type="scientific">Sesamum latifolium</name>
    <dbReference type="NCBI Taxonomy" id="2727402"/>
    <lineage>
        <taxon>Eukaryota</taxon>
        <taxon>Viridiplantae</taxon>
        <taxon>Streptophyta</taxon>
        <taxon>Embryophyta</taxon>
        <taxon>Tracheophyta</taxon>
        <taxon>Spermatophyta</taxon>
        <taxon>Magnoliopsida</taxon>
        <taxon>eudicotyledons</taxon>
        <taxon>Gunneridae</taxon>
        <taxon>Pentapetalae</taxon>
        <taxon>asterids</taxon>
        <taxon>lamiids</taxon>
        <taxon>Lamiales</taxon>
        <taxon>Pedaliaceae</taxon>
        <taxon>Sesamum</taxon>
    </lineage>
</organism>
<proteinExistence type="predicted"/>
<dbReference type="PROSITE" id="PS51999">
    <property type="entry name" value="ZF_GRF"/>
    <property type="match status" value="1"/>
</dbReference>
<keyword evidence="2 4" id="KW-0863">Zinc-finger</keyword>
<evidence type="ECO:0000259" key="6">
    <source>
        <dbReference type="PROSITE" id="PS51999"/>
    </source>
</evidence>
<dbReference type="AlphaFoldDB" id="A0AAW2XQE4"/>
<keyword evidence="3" id="KW-0862">Zinc</keyword>
<dbReference type="InterPro" id="IPR024752">
    <property type="entry name" value="Myb/SANT-like_dom"/>
</dbReference>
<dbReference type="InterPro" id="IPR010666">
    <property type="entry name" value="Znf_GRF"/>
</dbReference>
<feature type="region of interest" description="Disordered" evidence="5">
    <location>
        <begin position="1"/>
        <end position="37"/>
    </location>
</feature>
<reference evidence="7" key="1">
    <citation type="submission" date="2020-06" db="EMBL/GenBank/DDBJ databases">
        <authorList>
            <person name="Li T."/>
            <person name="Hu X."/>
            <person name="Zhang T."/>
            <person name="Song X."/>
            <person name="Zhang H."/>
            <person name="Dai N."/>
            <person name="Sheng W."/>
            <person name="Hou X."/>
            <person name="Wei L."/>
        </authorList>
    </citation>
    <scope>NUCLEOTIDE SEQUENCE</scope>
    <source>
        <strain evidence="7">KEN1</strain>
        <tissue evidence="7">Leaf</tissue>
    </source>
</reference>
<evidence type="ECO:0000313" key="7">
    <source>
        <dbReference type="EMBL" id="KAL0456063.1"/>
    </source>
</evidence>
<protein>
    <recommendedName>
        <fullName evidence="6">GRF-type domain-containing protein</fullName>
    </recommendedName>
</protein>
<evidence type="ECO:0000256" key="5">
    <source>
        <dbReference type="SAM" id="MobiDB-lite"/>
    </source>
</evidence>
<dbReference type="Pfam" id="PF12776">
    <property type="entry name" value="Myb_DNA-bind_3"/>
    <property type="match status" value="1"/>
</dbReference>
<feature type="domain" description="GRF-type" evidence="6">
    <location>
        <begin position="41"/>
        <end position="82"/>
    </location>
</feature>
<evidence type="ECO:0000256" key="4">
    <source>
        <dbReference type="PROSITE-ProRule" id="PRU01343"/>
    </source>
</evidence>
<accession>A0AAW2XQE4</accession>
<evidence type="ECO:0000256" key="1">
    <source>
        <dbReference type="ARBA" id="ARBA00022723"/>
    </source>
</evidence>
<reference evidence="7" key="2">
    <citation type="journal article" date="2024" name="Plant">
        <title>Genomic evolution and insights into agronomic trait innovations of Sesamum species.</title>
        <authorList>
            <person name="Miao H."/>
            <person name="Wang L."/>
            <person name="Qu L."/>
            <person name="Liu H."/>
            <person name="Sun Y."/>
            <person name="Le M."/>
            <person name="Wang Q."/>
            <person name="Wei S."/>
            <person name="Zheng Y."/>
            <person name="Lin W."/>
            <person name="Duan Y."/>
            <person name="Cao H."/>
            <person name="Xiong S."/>
            <person name="Wang X."/>
            <person name="Wei L."/>
            <person name="Li C."/>
            <person name="Ma Q."/>
            <person name="Ju M."/>
            <person name="Zhao R."/>
            <person name="Li G."/>
            <person name="Mu C."/>
            <person name="Tian Q."/>
            <person name="Mei H."/>
            <person name="Zhang T."/>
            <person name="Gao T."/>
            <person name="Zhang H."/>
        </authorList>
    </citation>
    <scope>NUCLEOTIDE SEQUENCE</scope>
    <source>
        <strain evidence="7">KEN1</strain>
    </source>
</reference>
<evidence type="ECO:0000256" key="2">
    <source>
        <dbReference type="ARBA" id="ARBA00022771"/>
    </source>
</evidence>
<keyword evidence="1" id="KW-0479">Metal-binding</keyword>
<dbReference type="PANTHER" id="PTHR33248">
    <property type="entry name" value="ZINC ION-BINDING PROTEIN"/>
    <property type="match status" value="1"/>
</dbReference>
<gene>
    <name evidence="7" type="ORF">Slati_0945500</name>
</gene>
<comment type="caution">
    <text evidence="7">The sequence shown here is derived from an EMBL/GenBank/DDBJ whole genome shotgun (WGS) entry which is preliminary data.</text>
</comment>
<dbReference type="GO" id="GO:0008270">
    <property type="term" value="F:zinc ion binding"/>
    <property type="evidence" value="ECO:0007669"/>
    <property type="project" value="UniProtKB-KW"/>
</dbReference>